<evidence type="ECO:0000313" key="1">
    <source>
        <dbReference type="EMBL" id="PFG35019.1"/>
    </source>
</evidence>
<accession>A0A2A9E9Z0</accession>
<name>A0A2A9E9Z0_9MICO</name>
<dbReference type="RefSeq" id="WP_098455962.1">
    <property type="nucleotide sequence ID" value="NZ_PDJG01000001.1"/>
</dbReference>
<keyword evidence="2" id="KW-1185">Reference proteome</keyword>
<dbReference type="OrthoDB" id="3268465at2"/>
<dbReference type="AlphaFoldDB" id="A0A2A9E9Z0"/>
<protein>
    <submittedName>
        <fullName evidence="1">Uncharacterized protein</fullName>
    </submittedName>
</protein>
<proteinExistence type="predicted"/>
<dbReference type="Proteomes" id="UP000225548">
    <property type="component" value="Unassembled WGS sequence"/>
</dbReference>
<sequence>MSTPSSTPLLSPMPATSAHPIADLYVRHLLGVSDDVDTSEVETLALARFPAARWEIAPAEEQTPEGVRLAPGVLRLSRHTLISGPYAPAVDDGTALDLDHTVSMVFDVLCPRERGPAPFRGGGDRDGLARIFAAGSPVREEWRVAQWLVAVGRRLGGSVRFEVADGEHTTVTPDPAVAVDMTIFSDVWLDPDAALSVCRTADRRSELAMTGVSWGGPPASTGAVPALVDSPLTPEQLRGLHERADAFDIAALTSPPPLSGYGVEVDLGKDGIVSVEISGVDQVPLTIKGLEWAKNGAVTYVVRWTPENLEDWQRERPSFDLKISRTRASGVVAGLTRALFQAVGGEVADQDEFLLDPDDV</sequence>
<evidence type="ECO:0000313" key="2">
    <source>
        <dbReference type="Proteomes" id="UP000225548"/>
    </source>
</evidence>
<reference evidence="1 2" key="1">
    <citation type="submission" date="2017-10" db="EMBL/GenBank/DDBJ databases">
        <title>Sequencing the genomes of 1000 actinobacteria strains.</title>
        <authorList>
            <person name="Klenk H.-P."/>
        </authorList>
    </citation>
    <scope>NUCLEOTIDE SEQUENCE [LARGE SCALE GENOMIC DNA]</scope>
    <source>
        <strain evidence="1 2">DSM 18966</strain>
    </source>
</reference>
<gene>
    <name evidence="1" type="ORF">ATL42_2952</name>
</gene>
<organism evidence="1 2">
    <name type="scientific">Sanguibacter antarcticus</name>
    <dbReference type="NCBI Taxonomy" id="372484"/>
    <lineage>
        <taxon>Bacteria</taxon>
        <taxon>Bacillati</taxon>
        <taxon>Actinomycetota</taxon>
        <taxon>Actinomycetes</taxon>
        <taxon>Micrococcales</taxon>
        <taxon>Sanguibacteraceae</taxon>
        <taxon>Sanguibacter</taxon>
    </lineage>
</organism>
<comment type="caution">
    <text evidence="1">The sequence shown here is derived from an EMBL/GenBank/DDBJ whole genome shotgun (WGS) entry which is preliminary data.</text>
</comment>
<dbReference type="EMBL" id="PDJG01000001">
    <property type="protein sequence ID" value="PFG35019.1"/>
    <property type="molecule type" value="Genomic_DNA"/>
</dbReference>